<evidence type="ECO:0000313" key="2">
    <source>
        <dbReference type="EMBL" id="PMD59738.1"/>
    </source>
</evidence>
<keyword evidence="3" id="KW-1185">Reference proteome</keyword>
<dbReference type="AlphaFoldDB" id="A0A2J6T9Q9"/>
<sequence>MSGFICSRCRSSLRRVLRAQSRSINSSVRNSSPEPLRNKLVDIDALLSKPTWSVRSLLPDPDAPPSEEITPAKLHHLLRLSALPLPKSLVEEAEMLKTLHSQLHFVKDIQKVDTEGVEPLRSIRDETEEGVKEITIGMEDLKQAFEKEEIKGRNRRPRRRRGYMVDAQGVEDWDVLGTAGEKVELAGGKYFVVRSGKE</sequence>
<dbReference type="InParanoid" id="A0A2J6T9Q9"/>
<dbReference type="Pfam" id="PF20978">
    <property type="entry name" value="Gta3"/>
    <property type="match status" value="1"/>
</dbReference>
<dbReference type="GO" id="GO:0006450">
    <property type="term" value="P:regulation of translational fidelity"/>
    <property type="evidence" value="ECO:0007669"/>
    <property type="project" value="InterPro"/>
</dbReference>
<dbReference type="OrthoDB" id="5522061at2759"/>
<dbReference type="InterPro" id="IPR036113">
    <property type="entry name" value="Asp/Glu-ADT_sf_sub_c"/>
</dbReference>
<dbReference type="GO" id="GO:0030956">
    <property type="term" value="C:glutamyl-tRNA(Gln) amidotransferase complex"/>
    <property type="evidence" value="ECO:0007669"/>
    <property type="project" value="TreeGrafter"/>
</dbReference>
<protein>
    <recommendedName>
        <fullName evidence="1">Glutamyl-tRNA amidotransferase complex subunit Gta3 domain-containing protein</fullName>
    </recommendedName>
</protein>
<evidence type="ECO:0000313" key="3">
    <source>
        <dbReference type="Proteomes" id="UP000235371"/>
    </source>
</evidence>
<dbReference type="GO" id="GO:0070681">
    <property type="term" value="P:glutaminyl-tRNAGln biosynthesis via transamidation"/>
    <property type="evidence" value="ECO:0007669"/>
    <property type="project" value="TreeGrafter"/>
</dbReference>
<dbReference type="Proteomes" id="UP000235371">
    <property type="component" value="Unassembled WGS sequence"/>
</dbReference>
<accession>A0A2J6T9Q9</accession>
<dbReference type="GO" id="GO:0032543">
    <property type="term" value="P:mitochondrial translation"/>
    <property type="evidence" value="ECO:0007669"/>
    <property type="project" value="TreeGrafter"/>
</dbReference>
<gene>
    <name evidence="2" type="ORF">K444DRAFT_529836</name>
</gene>
<name>A0A2J6T9Q9_9HELO</name>
<organism evidence="2 3">
    <name type="scientific">Hyaloscypha bicolor E</name>
    <dbReference type="NCBI Taxonomy" id="1095630"/>
    <lineage>
        <taxon>Eukaryota</taxon>
        <taxon>Fungi</taxon>
        <taxon>Dikarya</taxon>
        <taxon>Ascomycota</taxon>
        <taxon>Pezizomycotina</taxon>
        <taxon>Leotiomycetes</taxon>
        <taxon>Helotiales</taxon>
        <taxon>Hyaloscyphaceae</taxon>
        <taxon>Hyaloscypha</taxon>
        <taxon>Hyaloscypha bicolor</taxon>
    </lineage>
</organism>
<dbReference type="PANTHER" id="PTHR15004:SF0">
    <property type="entry name" value="GLUTAMYL-TRNA(GLN) AMIDOTRANSFERASE SUBUNIT C, MITOCHONDRIAL"/>
    <property type="match status" value="1"/>
</dbReference>
<dbReference type="InterPro" id="IPR003837">
    <property type="entry name" value="GatC"/>
</dbReference>
<evidence type="ECO:0000259" key="1">
    <source>
        <dbReference type="Pfam" id="PF20978"/>
    </source>
</evidence>
<feature type="domain" description="Glutamyl-tRNA amidotransferase complex subunit Gta3" evidence="1">
    <location>
        <begin position="64"/>
        <end position="120"/>
    </location>
</feature>
<proteinExistence type="predicted"/>
<dbReference type="GO" id="GO:0005739">
    <property type="term" value="C:mitochondrion"/>
    <property type="evidence" value="ECO:0007669"/>
    <property type="project" value="TreeGrafter"/>
</dbReference>
<dbReference type="SUPFAM" id="SSF141000">
    <property type="entry name" value="Glu-tRNAGln amidotransferase C subunit"/>
    <property type="match status" value="1"/>
</dbReference>
<dbReference type="GeneID" id="36582929"/>
<dbReference type="RefSeq" id="XP_024736642.1">
    <property type="nucleotide sequence ID" value="XM_024874849.1"/>
</dbReference>
<dbReference type="InterPro" id="IPR049545">
    <property type="entry name" value="Gta3_dom"/>
</dbReference>
<dbReference type="PANTHER" id="PTHR15004">
    <property type="entry name" value="GLUTAMYL-TRNA(GLN) AMIDOTRANSFERASE SUBUNIT C, MITOCHONDRIAL"/>
    <property type="match status" value="1"/>
</dbReference>
<dbReference type="EMBL" id="KZ613813">
    <property type="protein sequence ID" value="PMD59738.1"/>
    <property type="molecule type" value="Genomic_DNA"/>
</dbReference>
<reference evidence="2 3" key="1">
    <citation type="submission" date="2016-04" db="EMBL/GenBank/DDBJ databases">
        <title>A degradative enzymes factory behind the ericoid mycorrhizal symbiosis.</title>
        <authorList>
            <consortium name="DOE Joint Genome Institute"/>
            <person name="Martino E."/>
            <person name="Morin E."/>
            <person name="Grelet G."/>
            <person name="Kuo A."/>
            <person name="Kohler A."/>
            <person name="Daghino S."/>
            <person name="Barry K."/>
            <person name="Choi C."/>
            <person name="Cichocki N."/>
            <person name="Clum A."/>
            <person name="Copeland A."/>
            <person name="Hainaut M."/>
            <person name="Haridas S."/>
            <person name="Labutti K."/>
            <person name="Lindquist E."/>
            <person name="Lipzen A."/>
            <person name="Khouja H.-R."/>
            <person name="Murat C."/>
            <person name="Ohm R."/>
            <person name="Olson A."/>
            <person name="Spatafora J."/>
            <person name="Veneault-Fourrey C."/>
            <person name="Henrissat B."/>
            <person name="Grigoriev I."/>
            <person name="Martin F."/>
            <person name="Perotto S."/>
        </authorList>
    </citation>
    <scope>NUCLEOTIDE SEQUENCE [LARGE SCALE GENOMIC DNA]</scope>
    <source>
        <strain evidence="2 3">E</strain>
    </source>
</reference>
<dbReference type="FunCoup" id="A0A2J6T9Q9">
    <property type="interactions" value="74"/>
</dbReference>